<accession>A0A3L6ZPS0</accession>
<organism evidence="2 3">
    <name type="scientific">Mycetocola manganoxydans</name>
    <dbReference type="NCBI Taxonomy" id="699879"/>
    <lineage>
        <taxon>Bacteria</taxon>
        <taxon>Bacillati</taxon>
        <taxon>Actinomycetota</taxon>
        <taxon>Actinomycetes</taxon>
        <taxon>Micrococcales</taxon>
        <taxon>Microbacteriaceae</taxon>
        <taxon>Mycetocola</taxon>
    </lineage>
</organism>
<name>A0A3L6ZPS0_9MICO</name>
<feature type="compositionally biased region" description="Acidic residues" evidence="1">
    <location>
        <begin position="56"/>
        <end position="69"/>
    </location>
</feature>
<feature type="region of interest" description="Disordered" evidence="1">
    <location>
        <begin position="1"/>
        <end position="69"/>
    </location>
</feature>
<dbReference type="RefSeq" id="WP_121673454.1">
    <property type="nucleotide sequence ID" value="NZ_BMXM01000008.1"/>
</dbReference>
<reference evidence="2 3" key="1">
    <citation type="submission" date="2018-10" db="EMBL/GenBank/DDBJ databases">
        <authorList>
            <person name="Li J."/>
        </authorList>
    </citation>
    <scope>NUCLEOTIDE SEQUENCE [LARGE SCALE GENOMIC DNA]</scope>
    <source>
        <strain evidence="2 3">CCTCC AB209002</strain>
    </source>
</reference>
<keyword evidence="3" id="KW-1185">Reference proteome</keyword>
<dbReference type="EMBL" id="RCUV01000012">
    <property type="protein sequence ID" value="RLP69828.1"/>
    <property type="molecule type" value="Genomic_DNA"/>
</dbReference>
<proteinExistence type="predicted"/>
<dbReference type="Proteomes" id="UP000270299">
    <property type="component" value="Unassembled WGS sequence"/>
</dbReference>
<evidence type="ECO:0000313" key="3">
    <source>
        <dbReference type="Proteomes" id="UP000270299"/>
    </source>
</evidence>
<evidence type="ECO:0000256" key="1">
    <source>
        <dbReference type="SAM" id="MobiDB-lite"/>
    </source>
</evidence>
<dbReference type="AlphaFoldDB" id="A0A3L6ZPS0"/>
<gene>
    <name evidence="2" type="ORF">D9V29_11455</name>
</gene>
<evidence type="ECO:0000313" key="2">
    <source>
        <dbReference type="EMBL" id="RLP69828.1"/>
    </source>
</evidence>
<comment type="caution">
    <text evidence="2">The sequence shown here is derived from an EMBL/GenBank/DDBJ whole genome shotgun (WGS) entry which is preliminary data.</text>
</comment>
<protein>
    <submittedName>
        <fullName evidence="2">Uncharacterized protein</fullName>
    </submittedName>
</protein>
<sequence length="69" mass="6924">MTHTESNDPLSDFSIPQDADIVADDPGTGDGGGAVAEDTGEDADRVAENPAVDAGTPEEAEDLTPEPGA</sequence>